<evidence type="ECO:0000313" key="9">
    <source>
        <dbReference type="EMBL" id="GAA2208217.1"/>
    </source>
</evidence>
<comment type="function">
    <text evidence="1">Catalyzes the conversion of D-ribulose 5-phosphate to formate and 3,4-dihydroxy-2-butanone 4-phosphate.</text>
</comment>
<dbReference type="PANTHER" id="PTHR21327">
    <property type="entry name" value="GTP CYCLOHYDROLASE II-RELATED"/>
    <property type="match status" value="1"/>
</dbReference>
<organism evidence="9 10">
    <name type="scientific">Nonomuraea monospora</name>
    <dbReference type="NCBI Taxonomy" id="568818"/>
    <lineage>
        <taxon>Bacteria</taxon>
        <taxon>Bacillati</taxon>
        <taxon>Actinomycetota</taxon>
        <taxon>Actinomycetes</taxon>
        <taxon>Streptosporangiales</taxon>
        <taxon>Streptosporangiaceae</taxon>
        <taxon>Nonomuraea</taxon>
    </lineage>
</organism>
<dbReference type="Gene3D" id="3.90.870.10">
    <property type="entry name" value="DHBP synthase"/>
    <property type="match status" value="1"/>
</dbReference>
<evidence type="ECO:0000256" key="6">
    <source>
        <dbReference type="ARBA" id="ARBA00022737"/>
    </source>
</evidence>
<evidence type="ECO:0000256" key="5">
    <source>
        <dbReference type="ARBA" id="ARBA00022723"/>
    </source>
</evidence>
<dbReference type="PROSITE" id="PS51177">
    <property type="entry name" value="LUMAZINE_BIND"/>
    <property type="match status" value="2"/>
</dbReference>
<gene>
    <name evidence="9" type="ORF">GCM10009850_036750</name>
</gene>
<dbReference type="EC" id="4.1.99.12" evidence="3"/>
<sequence>MDVFTGRIHEIGEIETVGANSIGIRAAKSAGRVVPGGSVNVAGVCVTAERVEDDLISASISDETRRRTTFDEMAAPGRRVNVETPLAVGDPLDGHLVQGHVDGVGKVVRVDDEPGVGRRLWIRPPERFIGRIAAKGSVAVDGVSLTVAEIVKDRFSVALIPSTLAGTTLAALAVGERVNIESDVVGRLAAAGAASAGANVARAVAALGWAGHLSGRAGVEKVVRQLAAGGAVMVWDPEREVEGDVIFAGANLGPAAFTFLLTEVYGYPCVPCAPDVLERLEIGALAGKGDRQGTAFHTPVDLASNTGTGVSAAERAATVRQLANPGARPADFASPGHVIPIAARPGLLRERAGHTESTVALCVAAGLAPVGVCCEVMKRDGAMAGAADLEASALRWGLPLVDIDDLRTWL</sequence>
<keyword evidence="6" id="KW-0677">Repeat</keyword>
<comment type="pathway">
    <text evidence="2">Cofactor biosynthesis; riboflavin biosynthesis; 2-hydroxy-3-oxobutyl phosphate from D-ribulose 5-phosphate: step 1/1.</text>
</comment>
<protein>
    <recommendedName>
        <fullName evidence="3">3,4-dihydroxy-2-butanone-4-phosphate synthase</fullName>
        <ecNumber evidence="3">4.1.99.12</ecNumber>
    </recommendedName>
</protein>
<evidence type="ECO:0000256" key="3">
    <source>
        <dbReference type="ARBA" id="ARBA00012153"/>
    </source>
</evidence>
<dbReference type="Proteomes" id="UP001499843">
    <property type="component" value="Unassembled WGS sequence"/>
</dbReference>
<dbReference type="Gene3D" id="2.40.30.20">
    <property type="match status" value="2"/>
</dbReference>
<evidence type="ECO:0000256" key="2">
    <source>
        <dbReference type="ARBA" id="ARBA00004904"/>
    </source>
</evidence>
<accession>A0ABP5P8Y6</accession>
<feature type="repeat" description="Lumazine-binding" evidence="7">
    <location>
        <begin position="96"/>
        <end position="193"/>
    </location>
</feature>
<dbReference type="SUPFAM" id="SSF55821">
    <property type="entry name" value="YrdC/RibB"/>
    <property type="match status" value="1"/>
</dbReference>
<dbReference type="NCBIfam" id="NF006767">
    <property type="entry name" value="PRK09289.1"/>
    <property type="match status" value="1"/>
</dbReference>
<dbReference type="InterPro" id="IPR017938">
    <property type="entry name" value="Riboflavin_synthase-like_b-brl"/>
</dbReference>
<proteinExistence type="predicted"/>
<evidence type="ECO:0000256" key="1">
    <source>
        <dbReference type="ARBA" id="ARBA00002284"/>
    </source>
</evidence>
<dbReference type="EMBL" id="BAAAQX010000008">
    <property type="protein sequence ID" value="GAA2208217.1"/>
    <property type="molecule type" value="Genomic_DNA"/>
</dbReference>
<dbReference type="PANTHER" id="PTHR21327:SF18">
    <property type="entry name" value="3,4-DIHYDROXY-2-BUTANONE 4-PHOSPHATE SYNTHASE"/>
    <property type="match status" value="1"/>
</dbReference>
<feature type="domain" description="Lumazine-binding" evidence="8">
    <location>
        <begin position="96"/>
        <end position="193"/>
    </location>
</feature>
<dbReference type="InterPro" id="IPR000422">
    <property type="entry name" value="DHBP_synthase_RibB"/>
</dbReference>
<evidence type="ECO:0000259" key="8">
    <source>
        <dbReference type="PROSITE" id="PS51177"/>
    </source>
</evidence>
<dbReference type="SUPFAM" id="SSF63380">
    <property type="entry name" value="Riboflavin synthase domain-like"/>
    <property type="match status" value="2"/>
</dbReference>
<dbReference type="InterPro" id="IPR001783">
    <property type="entry name" value="Lumazine-bd"/>
</dbReference>
<evidence type="ECO:0000256" key="4">
    <source>
        <dbReference type="ARBA" id="ARBA00022619"/>
    </source>
</evidence>
<dbReference type="InterPro" id="IPR023366">
    <property type="entry name" value="ATP_synth_asu-like_sf"/>
</dbReference>
<dbReference type="InterPro" id="IPR026017">
    <property type="entry name" value="Lumazine-bd_dom"/>
</dbReference>
<feature type="repeat" description="Lumazine-binding" evidence="7">
    <location>
        <begin position="3"/>
        <end position="95"/>
    </location>
</feature>
<comment type="caution">
    <text evidence="9">The sequence shown here is derived from an EMBL/GenBank/DDBJ whole genome shotgun (WGS) entry which is preliminary data.</text>
</comment>
<dbReference type="Pfam" id="PF00926">
    <property type="entry name" value="DHBP_synthase"/>
    <property type="match status" value="1"/>
</dbReference>
<dbReference type="Pfam" id="PF00677">
    <property type="entry name" value="Lum_binding"/>
    <property type="match status" value="2"/>
</dbReference>
<dbReference type="CDD" id="cd00402">
    <property type="entry name" value="Riboflavin_synthase_like"/>
    <property type="match status" value="1"/>
</dbReference>
<feature type="domain" description="Lumazine-binding" evidence="8">
    <location>
        <begin position="3"/>
        <end position="95"/>
    </location>
</feature>
<keyword evidence="10" id="KW-1185">Reference proteome</keyword>
<reference evidence="10" key="1">
    <citation type="journal article" date="2019" name="Int. J. Syst. Evol. Microbiol.">
        <title>The Global Catalogue of Microorganisms (GCM) 10K type strain sequencing project: providing services to taxonomists for standard genome sequencing and annotation.</title>
        <authorList>
            <consortium name="The Broad Institute Genomics Platform"/>
            <consortium name="The Broad Institute Genome Sequencing Center for Infectious Disease"/>
            <person name="Wu L."/>
            <person name="Ma J."/>
        </authorList>
    </citation>
    <scope>NUCLEOTIDE SEQUENCE [LARGE SCALE GENOMIC DNA]</scope>
    <source>
        <strain evidence="10">JCM 16114</strain>
    </source>
</reference>
<keyword evidence="4" id="KW-0686">Riboflavin biosynthesis</keyword>
<keyword evidence="5" id="KW-0479">Metal-binding</keyword>
<evidence type="ECO:0000256" key="7">
    <source>
        <dbReference type="PROSITE-ProRule" id="PRU00524"/>
    </source>
</evidence>
<dbReference type="InterPro" id="IPR017945">
    <property type="entry name" value="DHBP_synth_RibB-like_a/b_dom"/>
</dbReference>
<evidence type="ECO:0000313" key="10">
    <source>
        <dbReference type="Proteomes" id="UP001499843"/>
    </source>
</evidence>
<name>A0ABP5P8Y6_9ACTN</name>